<evidence type="ECO:0000313" key="3">
    <source>
        <dbReference type="Proteomes" id="UP001589645"/>
    </source>
</evidence>
<dbReference type="RefSeq" id="WP_390190712.1">
    <property type="nucleotide sequence ID" value="NZ_JBHMEP010000001.1"/>
</dbReference>
<accession>A0ABV5HKJ9</accession>
<dbReference type="Gene3D" id="2.30.330.10">
    <property type="entry name" value="SpoA-like"/>
    <property type="match status" value="1"/>
</dbReference>
<keyword evidence="3" id="KW-1185">Reference proteome</keyword>
<dbReference type="SUPFAM" id="SSF101801">
    <property type="entry name" value="Surface presentation of antigens (SPOA)"/>
    <property type="match status" value="1"/>
</dbReference>
<dbReference type="EMBL" id="JBHMEP010000001">
    <property type="protein sequence ID" value="MFB9134699.1"/>
    <property type="molecule type" value="Genomic_DNA"/>
</dbReference>
<keyword evidence="2" id="KW-0969">Cilium</keyword>
<name>A0ABV5HKJ9_9VIBR</name>
<dbReference type="Pfam" id="PF01052">
    <property type="entry name" value="FliMN_C"/>
    <property type="match status" value="1"/>
</dbReference>
<dbReference type="InterPro" id="IPR001543">
    <property type="entry name" value="FliN-like_C"/>
</dbReference>
<evidence type="ECO:0000313" key="2">
    <source>
        <dbReference type="EMBL" id="MFB9134699.1"/>
    </source>
</evidence>
<proteinExistence type="predicted"/>
<dbReference type="Proteomes" id="UP001589645">
    <property type="component" value="Unassembled WGS sequence"/>
</dbReference>
<keyword evidence="2" id="KW-0282">Flagellum</keyword>
<sequence length="274" mass="30819">MPITHPTSDQSEQELQALNVELLGKPINVIREKLEAIMMDMCHGLTHQLQNWLKTDQVNVTLQQMNLHMLAPSELAQNKTSTLRHDAGGHIYVYTAPELLLKLSDRFYGASVDRADVPLTSSDFRFQERLGKYISGWVAPEKTWKTTHFEPSHGVGIKTVLTLTLDEKHYEFYVELDSLFVHTLVEELELQPRKDLGALFNKSLTATPVKVNVLLSKKTLALSDVLTLQPNDILPIELLAKAPVSIGTQHLFSGRVADQDGQLVLIFNDDKDSQ</sequence>
<dbReference type="InterPro" id="IPR036429">
    <property type="entry name" value="SpoA-like_sf"/>
</dbReference>
<organism evidence="2 3">
    <name type="scientific">Vibrio olivae</name>
    <dbReference type="NCBI Taxonomy" id="1243002"/>
    <lineage>
        <taxon>Bacteria</taxon>
        <taxon>Pseudomonadati</taxon>
        <taxon>Pseudomonadota</taxon>
        <taxon>Gammaproteobacteria</taxon>
        <taxon>Vibrionales</taxon>
        <taxon>Vibrionaceae</taxon>
        <taxon>Vibrio</taxon>
    </lineage>
</organism>
<protein>
    <submittedName>
        <fullName evidence="2">FliM/FliN family flagellar motor switch protein</fullName>
    </submittedName>
</protein>
<comment type="caution">
    <text evidence="2">The sequence shown here is derived from an EMBL/GenBank/DDBJ whole genome shotgun (WGS) entry which is preliminary data.</text>
</comment>
<reference evidence="2 3" key="1">
    <citation type="submission" date="2024-09" db="EMBL/GenBank/DDBJ databases">
        <authorList>
            <person name="Sun Q."/>
            <person name="Mori K."/>
        </authorList>
    </citation>
    <scope>NUCLEOTIDE SEQUENCE [LARGE SCALE GENOMIC DNA]</scope>
    <source>
        <strain evidence="2 3">CECT 8064</strain>
    </source>
</reference>
<evidence type="ECO:0000259" key="1">
    <source>
        <dbReference type="Pfam" id="PF01052"/>
    </source>
</evidence>
<gene>
    <name evidence="2" type="ORF">ACFFUV_06880</name>
</gene>
<feature type="domain" description="Flagellar motor switch protein FliN-like C-terminal" evidence="1">
    <location>
        <begin position="204"/>
        <end position="264"/>
    </location>
</feature>
<keyword evidence="2" id="KW-0966">Cell projection</keyword>